<evidence type="ECO:0000256" key="3">
    <source>
        <dbReference type="ARBA" id="ARBA00011738"/>
    </source>
</evidence>
<dbReference type="GO" id="GO:0030170">
    <property type="term" value="F:pyridoxal phosphate binding"/>
    <property type="evidence" value="ECO:0007669"/>
    <property type="project" value="InterPro"/>
</dbReference>
<dbReference type="PRINTS" id="PR00799">
    <property type="entry name" value="TRANSAMINASE"/>
</dbReference>
<evidence type="ECO:0000256" key="2">
    <source>
        <dbReference type="ARBA" id="ARBA00007441"/>
    </source>
</evidence>
<dbReference type="AlphaFoldDB" id="A0A6B2L604"/>
<evidence type="ECO:0000256" key="1">
    <source>
        <dbReference type="ARBA" id="ARBA00001933"/>
    </source>
</evidence>
<proteinExistence type="inferred from homology"/>
<dbReference type="FunFam" id="3.90.1150.10:FF:000001">
    <property type="entry name" value="Aspartate aminotransferase"/>
    <property type="match status" value="1"/>
</dbReference>
<dbReference type="PANTHER" id="PTHR11879">
    <property type="entry name" value="ASPARTATE AMINOTRANSFERASE"/>
    <property type="match status" value="1"/>
</dbReference>
<dbReference type="Gene3D" id="3.90.1150.10">
    <property type="entry name" value="Aspartate Aminotransferase, domain 1"/>
    <property type="match status" value="1"/>
</dbReference>
<feature type="domain" description="Aminotransferase class I/classII large" evidence="8">
    <location>
        <begin position="28"/>
        <end position="392"/>
    </location>
</feature>
<dbReference type="GO" id="GO:0006520">
    <property type="term" value="P:amino acid metabolic process"/>
    <property type="evidence" value="ECO:0007669"/>
    <property type="project" value="InterPro"/>
</dbReference>
<evidence type="ECO:0000259" key="8">
    <source>
        <dbReference type="Pfam" id="PF00155"/>
    </source>
</evidence>
<evidence type="ECO:0000256" key="6">
    <source>
        <dbReference type="ARBA" id="ARBA00022898"/>
    </source>
</evidence>
<comment type="miscellaneous">
    <text evidence="7">In eukaryotes there are cytoplasmic, mitochondrial and chloroplastic isozymes.</text>
</comment>
<keyword evidence="6" id="KW-0663">Pyridoxal phosphate</keyword>
<dbReference type="SUPFAM" id="SSF53383">
    <property type="entry name" value="PLP-dependent transferases"/>
    <property type="match status" value="1"/>
</dbReference>
<dbReference type="PANTHER" id="PTHR11879:SF55">
    <property type="entry name" value="GLUTAMATE OXALOACETATE TRANSAMINASE 1, ISOFORM B"/>
    <property type="match status" value="1"/>
</dbReference>
<comment type="catalytic activity">
    <reaction evidence="7">
        <text>L-aspartate + 2-oxoglutarate = oxaloacetate + L-glutamate</text>
        <dbReference type="Rhea" id="RHEA:21824"/>
        <dbReference type="ChEBI" id="CHEBI:16452"/>
        <dbReference type="ChEBI" id="CHEBI:16810"/>
        <dbReference type="ChEBI" id="CHEBI:29985"/>
        <dbReference type="ChEBI" id="CHEBI:29991"/>
        <dbReference type="EC" id="2.6.1.1"/>
    </reaction>
</comment>
<accession>A0A6B2L604</accession>
<dbReference type="InterPro" id="IPR015421">
    <property type="entry name" value="PyrdxlP-dep_Trfase_major"/>
</dbReference>
<dbReference type="PROSITE" id="PS00105">
    <property type="entry name" value="AA_TRANSFER_CLASS_1"/>
    <property type="match status" value="1"/>
</dbReference>
<dbReference type="EMBL" id="GIBP01003435">
    <property type="protein sequence ID" value="NDV32404.1"/>
    <property type="molecule type" value="Transcribed_RNA"/>
</dbReference>
<dbReference type="NCBIfam" id="NF006719">
    <property type="entry name" value="PRK09257.1"/>
    <property type="match status" value="1"/>
</dbReference>
<dbReference type="InterPro" id="IPR004839">
    <property type="entry name" value="Aminotransferase_I/II_large"/>
</dbReference>
<dbReference type="CDD" id="cd00609">
    <property type="entry name" value="AAT_like"/>
    <property type="match status" value="1"/>
</dbReference>
<sequence>MSFTSVPQAPVDPIFGTALAYEADPAKVKINLGVGAYRTNEGQPWVLPCVRAAEQRILQSNFNHEYLPIDGLKDLQDVAASLILGDFYKQNPKKVVSFQSLSGTGALRLGSAFISKWMQGRIAYIPNPTWGNHKSVFSDSGLKSAEYRYFDSKTLGLNISGMLEDLRNAPEGSIILLHACAHNPTGVDPSMEQWKEIATVMAQKKLFPFFDCAYQGFATGSLERDRAAIEYFANEGFELLIAQSFAKNFGMYGERIGCFHVVCQPDTSEPVRSQLKLIARAMYSNPPAHGARVVTTVVRDPALFQEWKDNLKTMSGRIFQVRQLLYDELKKLGTPGTWEHILHQIGMFTYTGLSESQCERLTKEFHVYLLKSGRISMAGINTNNVAYLAKAIHEVVVGSKL</sequence>
<evidence type="ECO:0000256" key="5">
    <source>
        <dbReference type="ARBA" id="ARBA00022679"/>
    </source>
</evidence>
<keyword evidence="4 7" id="KW-0032">Aminotransferase</keyword>
<organism evidence="9">
    <name type="scientific">Arcella intermedia</name>
    <dbReference type="NCBI Taxonomy" id="1963864"/>
    <lineage>
        <taxon>Eukaryota</taxon>
        <taxon>Amoebozoa</taxon>
        <taxon>Tubulinea</taxon>
        <taxon>Elardia</taxon>
        <taxon>Arcellinida</taxon>
        <taxon>Sphaerothecina</taxon>
        <taxon>Arcellidae</taxon>
        <taxon>Arcella</taxon>
    </lineage>
</organism>
<dbReference type="InterPro" id="IPR004838">
    <property type="entry name" value="NHTrfase_class1_PyrdxlP-BS"/>
</dbReference>
<evidence type="ECO:0000313" key="9">
    <source>
        <dbReference type="EMBL" id="NDV32404.1"/>
    </source>
</evidence>
<name>A0A6B2L604_9EUKA</name>
<dbReference type="InterPro" id="IPR015424">
    <property type="entry name" value="PyrdxlP-dep_Trfase"/>
</dbReference>
<evidence type="ECO:0000256" key="4">
    <source>
        <dbReference type="ARBA" id="ARBA00022576"/>
    </source>
</evidence>
<comment type="similarity">
    <text evidence="2">Belongs to the class-I pyridoxal-phosphate-dependent aminotransferase family.</text>
</comment>
<reference evidence="9" key="1">
    <citation type="journal article" date="2020" name="J. Eukaryot. Microbiol.">
        <title>De novo Sequencing, Assembly and Annotation of the Transcriptome for the Free-Living Testate Amoeba Arcella intermedia.</title>
        <authorList>
            <person name="Ribeiro G.M."/>
            <person name="Porfirio-Sousa A.L."/>
            <person name="Maurer-Alcala X.X."/>
            <person name="Katz L.A."/>
            <person name="Lahr D.J.G."/>
        </authorList>
    </citation>
    <scope>NUCLEOTIDE SEQUENCE</scope>
</reference>
<dbReference type="Gene3D" id="3.40.640.10">
    <property type="entry name" value="Type I PLP-dependent aspartate aminotransferase-like (Major domain)"/>
    <property type="match status" value="1"/>
</dbReference>
<dbReference type="InterPro" id="IPR015422">
    <property type="entry name" value="PyrdxlP-dep_Trfase_small"/>
</dbReference>
<dbReference type="InterPro" id="IPR000796">
    <property type="entry name" value="Asp_trans"/>
</dbReference>
<dbReference type="Pfam" id="PF00155">
    <property type="entry name" value="Aminotran_1_2"/>
    <property type="match status" value="1"/>
</dbReference>
<protein>
    <recommendedName>
        <fullName evidence="7">Aspartate aminotransferase</fullName>
        <ecNumber evidence="7">2.6.1.1</ecNumber>
    </recommendedName>
</protein>
<dbReference type="EC" id="2.6.1.1" evidence="7"/>
<comment type="subunit">
    <text evidence="3 7">Homodimer.</text>
</comment>
<evidence type="ECO:0000256" key="7">
    <source>
        <dbReference type="RuleBase" id="RU000480"/>
    </source>
</evidence>
<keyword evidence="5 7" id="KW-0808">Transferase</keyword>
<comment type="cofactor">
    <cofactor evidence="1">
        <name>pyridoxal 5'-phosphate</name>
        <dbReference type="ChEBI" id="CHEBI:597326"/>
    </cofactor>
</comment>
<dbReference type="FunFam" id="3.40.640.10:FF:000066">
    <property type="entry name" value="Aspartate aminotransferase"/>
    <property type="match status" value="1"/>
</dbReference>
<dbReference type="GO" id="GO:0004069">
    <property type="term" value="F:L-aspartate:2-oxoglutarate aminotransferase activity"/>
    <property type="evidence" value="ECO:0007669"/>
    <property type="project" value="UniProtKB-EC"/>
</dbReference>